<name>A0A168ND81_MUCCL</name>
<reference evidence="1 2" key="1">
    <citation type="submission" date="2015-06" db="EMBL/GenBank/DDBJ databases">
        <title>Expansion of signal transduction pathways in fungi by whole-genome duplication.</title>
        <authorList>
            <consortium name="DOE Joint Genome Institute"/>
            <person name="Corrochano L.M."/>
            <person name="Kuo A."/>
            <person name="Marcet-Houben M."/>
            <person name="Polaino S."/>
            <person name="Salamov A."/>
            <person name="Villalobos J.M."/>
            <person name="Alvarez M.I."/>
            <person name="Avalos J."/>
            <person name="Benito E.P."/>
            <person name="Benoit I."/>
            <person name="Burger G."/>
            <person name="Camino L.P."/>
            <person name="Canovas D."/>
            <person name="Cerda-Olmedo E."/>
            <person name="Cheng J.-F."/>
            <person name="Dominguez A."/>
            <person name="Elias M."/>
            <person name="Eslava A.P."/>
            <person name="Glaser F."/>
            <person name="Grimwood J."/>
            <person name="Gutierrez G."/>
            <person name="Heitman J."/>
            <person name="Henrissat B."/>
            <person name="Iturriaga E.A."/>
            <person name="Lang B.F."/>
            <person name="Lavin J.L."/>
            <person name="Lee S."/>
            <person name="Li W."/>
            <person name="Lindquist E."/>
            <person name="Lopez-Garcia S."/>
            <person name="Luque E.M."/>
            <person name="Marcos A.T."/>
            <person name="Martin J."/>
            <person name="Mccluskey K."/>
            <person name="Medina H.R."/>
            <person name="Miralles-Duran A."/>
            <person name="Miyazaki A."/>
            <person name="Munoz-Torres E."/>
            <person name="Oguiza J.A."/>
            <person name="Ohm R."/>
            <person name="Olmedo M."/>
            <person name="Orejas M."/>
            <person name="Ortiz-Castellanos L."/>
            <person name="Pisabarro A.G."/>
            <person name="Rodriguez-Romero J."/>
            <person name="Ruiz-Herrera J."/>
            <person name="Ruiz-Vazquez R."/>
            <person name="Sanz C."/>
            <person name="Schackwitz W."/>
            <person name="Schmutz J."/>
            <person name="Shahriari M."/>
            <person name="Shelest E."/>
            <person name="Silva-Franco F."/>
            <person name="Soanes D."/>
            <person name="Syed K."/>
            <person name="Tagua V.G."/>
            <person name="Talbot N.J."/>
            <person name="Thon M."/>
            <person name="De Vries R.P."/>
            <person name="Wiebenga A."/>
            <person name="Yadav J.S."/>
            <person name="Braun E.L."/>
            <person name="Baker S."/>
            <person name="Garre V."/>
            <person name="Horwitz B."/>
            <person name="Torres-Martinez S."/>
            <person name="Idnurm A."/>
            <person name="Herrera-Estrella A."/>
            <person name="Gabaldon T."/>
            <person name="Grigoriev I.V."/>
        </authorList>
    </citation>
    <scope>NUCLEOTIDE SEQUENCE [LARGE SCALE GENOMIC DNA]</scope>
    <source>
        <strain evidence="1 2">CBS 277.49</strain>
    </source>
</reference>
<dbReference type="VEuPathDB" id="FungiDB:MUCCIDRAFT_106685"/>
<proteinExistence type="predicted"/>
<comment type="caution">
    <text evidence="1">The sequence shown here is derived from an EMBL/GenBank/DDBJ whole genome shotgun (WGS) entry which is preliminary data.</text>
</comment>
<gene>
    <name evidence="1" type="ORF">MUCCIDRAFT_106685</name>
</gene>
<protein>
    <submittedName>
        <fullName evidence="1">Uncharacterized protein</fullName>
    </submittedName>
</protein>
<accession>A0A168ND81</accession>
<dbReference type="OrthoDB" id="2249054at2759"/>
<dbReference type="AlphaFoldDB" id="A0A168ND81"/>
<evidence type="ECO:0000313" key="2">
    <source>
        <dbReference type="Proteomes" id="UP000077051"/>
    </source>
</evidence>
<dbReference type="EMBL" id="AMYB01000002">
    <property type="protein sequence ID" value="OAD06123.1"/>
    <property type="molecule type" value="Genomic_DNA"/>
</dbReference>
<organism evidence="1 2">
    <name type="scientific">Mucor lusitanicus CBS 277.49</name>
    <dbReference type="NCBI Taxonomy" id="747725"/>
    <lineage>
        <taxon>Eukaryota</taxon>
        <taxon>Fungi</taxon>
        <taxon>Fungi incertae sedis</taxon>
        <taxon>Mucoromycota</taxon>
        <taxon>Mucoromycotina</taxon>
        <taxon>Mucoromycetes</taxon>
        <taxon>Mucorales</taxon>
        <taxon>Mucorineae</taxon>
        <taxon>Mucoraceae</taxon>
        <taxon>Mucor</taxon>
    </lineage>
</organism>
<dbReference type="Proteomes" id="UP000077051">
    <property type="component" value="Unassembled WGS sequence"/>
</dbReference>
<sequence length="268" mass="29895">MFDFLLKPFSPLTAFYNTLVVVNCAFQQFEIKQLSYDPIQADQVVANYNYDPFAGQDTDVLVMNDIEEDFTVVDKLMEDVDDDYCLTHHLVQNGAADANADADAATTATPGHLAGCLRVFVAKVIENIACSFVFGALLSCDFVLSEKRSIEDFVQIKSEELKNTRISRCRPTYSRASSSSSPPKMRGFGVDFGVPGVKCVEFATVPDVDAVVPNADFAAVVPVYSHWKAQVKNEVARRRESYIRFNREHEDIDGWGFIRNDFSILAAN</sequence>
<keyword evidence="2" id="KW-1185">Reference proteome</keyword>
<evidence type="ECO:0000313" key="1">
    <source>
        <dbReference type="EMBL" id="OAD06123.1"/>
    </source>
</evidence>